<gene>
    <name evidence="1" type="ORF">E0F76_17525</name>
</gene>
<evidence type="ECO:0000313" key="2">
    <source>
        <dbReference type="Proteomes" id="UP000295479"/>
    </source>
</evidence>
<accession>A0A4R5C359</accession>
<organism evidence="1 2">
    <name type="scientific">Flavobacterium cellulosilyticum</name>
    <dbReference type="NCBI Taxonomy" id="2541731"/>
    <lineage>
        <taxon>Bacteria</taxon>
        <taxon>Pseudomonadati</taxon>
        <taxon>Bacteroidota</taxon>
        <taxon>Flavobacteriia</taxon>
        <taxon>Flavobacteriales</taxon>
        <taxon>Flavobacteriaceae</taxon>
        <taxon>Flavobacterium</taxon>
    </lineage>
</organism>
<dbReference type="AlphaFoldDB" id="A0A4R5C359"/>
<dbReference type="Proteomes" id="UP000295479">
    <property type="component" value="Unassembled WGS sequence"/>
</dbReference>
<evidence type="ECO:0000313" key="1">
    <source>
        <dbReference type="EMBL" id="TDD94091.1"/>
    </source>
</evidence>
<sequence>MVVSEADFKSIDYLELLAPRKADGSLPDVTFFHLNSGSKLIDKGINVGCLLMLLLQI</sequence>
<comment type="caution">
    <text evidence="1">The sequence shown here is derived from an EMBL/GenBank/DDBJ whole genome shotgun (WGS) entry which is preliminary data.</text>
</comment>
<name>A0A4R5C359_9FLAO</name>
<reference evidence="1 2" key="1">
    <citation type="submission" date="2019-03" db="EMBL/GenBank/DDBJ databases">
        <title>Flavobacterium AR-3-4 sp. nov. isolated from arctic soil.</title>
        <authorList>
            <person name="Chaudhary D.K."/>
        </authorList>
    </citation>
    <scope>NUCLEOTIDE SEQUENCE [LARGE SCALE GENOMIC DNA]</scope>
    <source>
        <strain evidence="1 2">AR-3-4</strain>
    </source>
</reference>
<dbReference type="InterPro" id="IPR012334">
    <property type="entry name" value="Pectin_lyas_fold"/>
</dbReference>
<dbReference type="EMBL" id="SMFK01000019">
    <property type="protein sequence ID" value="TDD94091.1"/>
    <property type="molecule type" value="Genomic_DNA"/>
</dbReference>
<keyword evidence="2" id="KW-1185">Reference proteome</keyword>
<protein>
    <submittedName>
        <fullName evidence="1">Uncharacterized protein</fullName>
    </submittedName>
</protein>
<dbReference type="Gene3D" id="2.160.20.10">
    <property type="entry name" value="Single-stranded right-handed beta-helix, Pectin lyase-like"/>
    <property type="match status" value="1"/>
</dbReference>
<proteinExistence type="predicted"/>